<organism evidence="1">
    <name type="scientific">marine sediment metagenome</name>
    <dbReference type="NCBI Taxonomy" id="412755"/>
    <lineage>
        <taxon>unclassified sequences</taxon>
        <taxon>metagenomes</taxon>
        <taxon>ecological metagenomes</taxon>
    </lineage>
</organism>
<reference evidence="1" key="1">
    <citation type="journal article" date="2015" name="Nature">
        <title>Complex archaea that bridge the gap between prokaryotes and eukaryotes.</title>
        <authorList>
            <person name="Spang A."/>
            <person name="Saw J.H."/>
            <person name="Jorgensen S.L."/>
            <person name="Zaremba-Niedzwiedzka K."/>
            <person name="Martijn J."/>
            <person name="Lind A.E."/>
            <person name="van Eijk R."/>
            <person name="Schleper C."/>
            <person name="Guy L."/>
            <person name="Ettema T.J."/>
        </authorList>
    </citation>
    <scope>NUCLEOTIDE SEQUENCE</scope>
</reference>
<evidence type="ECO:0000313" key="1">
    <source>
        <dbReference type="EMBL" id="KKM63062.1"/>
    </source>
</evidence>
<accession>A0A0F9M1B9</accession>
<dbReference type="EMBL" id="LAZR01011167">
    <property type="protein sequence ID" value="KKM63062.1"/>
    <property type="molecule type" value="Genomic_DNA"/>
</dbReference>
<protein>
    <submittedName>
        <fullName evidence="1">Uncharacterized protein</fullName>
    </submittedName>
</protein>
<dbReference type="AlphaFoldDB" id="A0A0F9M1B9"/>
<sequence length="81" mass="8563">MVGARFISLDGEGPIALPVVANSVDIGGHACTVGSIVTYWPAYAGGGIPERGVISSWNDRWVFVNYGSGPQATKREQLVWG</sequence>
<comment type="caution">
    <text evidence="1">The sequence shown here is derived from an EMBL/GenBank/DDBJ whole genome shotgun (WGS) entry which is preliminary data.</text>
</comment>
<proteinExistence type="predicted"/>
<gene>
    <name evidence="1" type="ORF">LCGC14_1515330</name>
</gene>
<name>A0A0F9M1B9_9ZZZZ</name>